<sequence>MSDKSSDDAYKSEQNPSFPPSYKPSSKRHTSKSGYDNGYDNTVLPQFSPQNVKQRSSKRHNANSIKASAYQNSNELNANIPPSFAPNSAKRKTSSSSNVISTSNYENASSNSAYASTQNSSTNNANSANISRNNSDSYIYENSTNNNSNNSNHKKRKKHYVLITISLLLSILLIVAAILGFNAYHFVESNMKKTAWTTNTPDTQEKTWLILGSDQREGAEAKEITGFRMDTILVLTKPVNGHSSLISIPRDSLVSINNRRMKINSVAQIFGKPALTKVVESITGHHIDHVAEIRFEGLTRVVDSMDGVELCYNRTVKDRFSGLDWKAGCHHSNGATALAFARMRHGDPESDFGRAKRQRMVISAIIKKASSKDTLTNFDKVKKLSQAGLNSIIFDENSTPMSLIDMELAFKDATGADGISGTVYWTNPNYIIRGIGSSVLLDDSKNIELFNQLSAGTHAPGSVGTLAEMTH</sequence>
<dbReference type="Gene3D" id="3.40.630.190">
    <property type="entry name" value="LCP protein"/>
    <property type="match status" value="1"/>
</dbReference>
<feature type="compositionally biased region" description="Polar residues" evidence="2">
    <location>
        <begin position="39"/>
        <end position="54"/>
    </location>
</feature>
<dbReference type="InterPro" id="IPR004474">
    <property type="entry name" value="LytR_CpsA_psr"/>
</dbReference>
<feature type="transmembrane region" description="Helical" evidence="3">
    <location>
        <begin position="160"/>
        <end position="184"/>
    </location>
</feature>
<comment type="similarity">
    <text evidence="1">Belongs to the LytR/CpsA/Psr (LCP) family.</text>
</comment>
<dbReference type="RefSeq" id="WP_075523436.1">
    <property type="nucleotide sequence ID" value="NZ_KQ961857.1"/>
</dbReference>
<reference evidence="5 6" key="1">
    <citation type="submission" date="2016-02" db="EMBL/GenBank/DDBJ databases">
        <authorList>
            <person name="Wen L."/>
            <person name="He K."/>
            <person name="Yang H."/>
        </authorList>
    </citation>
    <scope>NUCLEOTIDE SEQUENCE [LARGE SCALE GENOMIC DNA]</scope>
    <source>
        <strain evidence="5 6">CMW7778B</strain>
    </source>
</reference>
<evidence type="ECO:0000313" key="5">
    <source>
        <dbReference type="EMBL" id="KXI17783.1"/>
    </source>
</evidence>
<feature type="region of interest" description="Disordered" evidence="2">
    <location>
        <begin position="1"/>
        <end position="130"/>
    </location>
</feature>
<proteinExistence type="inferred from homology"/>
<dbReference type="EMBL" id="LSRC01000020">
    <property type="protein sequence ID" value="KXI17783.1"/>
    <property type="molecule type" value="Genomic_DNA"/>
</dbReference>
<protein>
    <submittedName>
        <fullName evidence="5">Cell envelope-like function transcriptional attenuator common domain protein</fullName>
    </submittedName>
</protein>
<gene>
    <name evidence="5" type="ORF">HMPREF3230_00581</name>
</gene>
<keyword evidence="3" id="KW-0812">Transmembrane</keyword>
<dbReference type="Pfam" id="PF03816">
    <property type="entry name" value="LytR_cpsA_psr"/>
    <property type="match status" value="1"/>
</dbReference>
<evidence type="ECO:0000256" key="2">
    <source>
        <dbReference type="SAM" id="MobiDB-lite"/>
    </source>
</evidence>
<dbReference type="PANTHER" id="PTHR33392">
    <property type="entry name" value="POLYISOPRENYL-TEICHOIC ACID--PEPTIDOGLYCAN TEICHOIC ACID TRANSFERASE TAGU"/>
    <property type="match status" value="1"/>
</dbReference>
<dbReference type="PANTHER" id="PTHR33392:SF6">
    <property type="entry name" value="POLYISOPRENYL-TEICHOIC ACID--PEPTIDOGLYCAN TEICHOIC ACID TRANSFERASE TAGU"/>
    <property type="match status" value="1"/>
</dbReference>
<dbReference type="Proteomes" id="UP000070505">
    <property type="component" value="Unassembled WGS sequence"/>
</dbReference>
<feature type="region of interest" description="Disordered" evidence="2">
    <location>
        <begin position="136"/>
        <end position="155"/>
    </location>
</feature>
<feature type="compositionally biased region" description="Low complexity" evidence="2">
    <location>
        <begin position="136"/>
        <end position="151"/>
    </location>
</feature>
<evidence type="ECO:0000259" key="4">
    <source>
        <dbReference type="Pfam" id="PF03816"/>
    </source>
</evidence>
<keyword evidence="3" id="KW-1133">Transmembrane helix</keyword>
<evidence type="ECO:0000313" key="6">
    <source>
        <dbReference type="Proteomes" id="UP000070505"/>
    </source>
</evidence>
<keyword evidence="3" id="KW-0472">Membrane</keyword>
<dbReference type="AlphaFoldDB" id="A0A135Z835"/>
<name>A0A135Z835_GARVA</name>
<feature type="compositionally biased region" description="Polar residues" evidence="2">
    <location>
        <begin position="62"/>
        <end position="77"/>
    </location>
</feature>
<dbReference type="NCBIfam" id="TIGR00350">
    <property type="entry name" value="lytR_cpsA_psr"/>
    <property type="match status" value="1"/>
</dbReference>
<dbReference type="PATRIC" id="fig|2702.101.peg.564"/>
<feature type="compositionally biased region" description="Basic and acidic residues" evidence="2">
    <location>
        <begin position="1"/>
        <end position="11"/>
    </location>
</feature>
<comment type="caution">
    <text evidence="5">The sequence shown here is derived from an EMBL/GenBank/DDBJ whole genome shotgun (WGS) entry which is preliminary data.</text>
</comment>
<evidence type="ECO:0000256" key="3">
    <source>
        <dbReference type="SAM" id="Phobius"/>
    </source>
</evidence>
<organism evidence="5 6">
    <name type="scientific">Gardnerella vaginalis</name>
    <dbReference type="NCBI Taxonomy" id="2702"/>
    <lineage>
        <taxon>Bacteria</taxon>
        <taxon>Bacillati</taxon>
        <taxon>Actinomycetota</taxon>
        <taxon>Actinomycetes</taxon>
        <taxon>Bifidobacteriales</taxon>
        <taxon>Bifidobacteriaceae</taxon>
        <taxon>Gardnerella</taxon>
    </lineage>
</organism>
<feature type="compositionally biased region" description="Low complexity" evidence="2">
    <location>
        <begin position="94"/>
        <end position="130"/>
    </location>
</feature>
<accession>A0A135Z835</accession>
<dbReference type="InterPro" id="IPR050922">
    <property type="entry name" value="LytR/CpsA/Psr_CW_biosynth"/>
</dbReference>
<feature type="domain" description="Cell envelope-related transcriptional attenuator" evidence="4">
    <location>
        <begin position="228"/>
        <end position="370"/>
    </location>
</feature>
<evidence type="ECO:0000256" key="1">
    <source>
        <dbReference type="ARBA" id="ARBA00006068"/>
    </source>
</evidence>